<protein>
    <recommendedName>
        <fullName evidence="2">Dicarboxylate carrier MatC N-terminal domain-containing protein</fullName>
    </recommendedName>
</protein>
<dbReference type="AlphaFoldDB" id="A0AA36Y3I6"/>
<sequence length="415" mass="43227">MNIALISLAVLIAAILIGFFRKMNVGLIAILAVTIFASFISATDKDVIKGFSSGLFIMLLGVSFLCAVGITNGSLELLAKKVLRLSGGHAFIAPIMLYLIGYGIAAIGPGCVPALGIVAALSLPLAKTTGYSSTMLAIIGEMGSFAGRFSPITPESALIRELAAPQGIQGYEIDVLIYATITTIILALATYFWFRREKKSEAVAERESIPHFNSKQLLTLAGFAVLIVGSAFFKRNVGLLAFAIGIFLILVGAADEKKVFQAISWSTLLMVTGFGMLMNIVISVGGVELLSNALASVMTSKTATAIQGLTAGIMSWFSSAIGVVWPTMIPTVGSVATNVGVSPVGLISIMCLTASFAGLSPASTGGGLIMAAASSDPDFDKEKENKLFLTLFAVSAVCLFLLVLAALLGLYSILG</sequence>
<dbReference type="InterPro" id="IPR009827">
    <property type="entry name" value="MatC_N"/>
</dbReference>
<dbReference type="GeneID" id="86941417"/>
<dbReference type="Proteomes" id="UP000018466">
    <property type="component" value="Unassembled WGS sequence"/>
</dbReference>
<feature type="transmembrane region" description="Helical" evidence="1">
    <location>
        <begin position="266"/>
        <end position="290"/>
    </location>
</feature>
<dbReference type="Pfam" id="PF07158">
    <property type="entry name" value="MatC_N"/>
    <property type="match status" value="1"/>
</dbReference>
<feature type="domain" description="Dicarboxylate carrier MatC N-terminal" evidence="2">
    <location>
        <begin position="1"/>
        <end position="147"/>
    </location>
</feature>
<feature type="transmembrane region" description="Helical" evidence="1">
    <location>
        <begin position="214"/>
        <end position="232"/>
    </location>
</feature>
<feature type="transmembrane region" description="Helical" evidence="1">
    <location>
        <begin position="237"/>
        <end position="254"/>
    </location>
</feature>
<feature type="transmembrane region" description="Helical" evidence="1">
    <location>
        <begin position="24"/>
        <end position="43"/>
    </location>
</feature>
<feature type="transmembrane region" description="Helical" evidence="1">
    <location>
        <begin position="175"/>
        <end position="194"/>
    </location>
</feature>
<name>A0AA36Y3I6_9FIRM</name>
<evidence type="ECO:0000313" key="3">
    <source>
        <dbReference type="EMBL" id="EHO15775.1"/>
    </source>
</evidence>
<evidence type="ECO:0000313" key="4">
    <source>
        <dbReference type="Proteomes" id="UP000018466"/>
    </source>
</evidence>
<dbReference type="RefSeq" id="WP_009533518.1">
    <property type="nucleotide sequence ID" value="NZ_JH590864.1"/>
</dbReference>
<keyword evidence="1" id="KW-0472">Membrane</keyword>
<dbReference type="EMBL" id="AGEL01000014">
    <property type="protein sequence ID" value="EHO15775.1"/>
    <property type="molecule type" value="Genomic_DNA"/>
</dbReference>
<organism evidence="3 4">
    <name type="scientific">Stomatobaculum longum</name>
    <dbReference type="NCBI Taxonomy" id="796942"/>
    <lineage>
        <taxon>Bacteria</taxon>
        <taxon>Bacillati</taxon>
        <taxon>Bacillota</taxon>
        <taxon>Clostridia</taxon>
        <taxon>Lachnospirales</taxon>
        <taxon>Lachnospiraceae</taxon>
        <taxon>Stomatobaculum</taxon>
    </lineage>
</organism>
<evidence type="ECO:0000256" key="1">
    <source>
        <dbReference type="SAM" id="Phobius"/>
    </source>
</evidence>
<gene>
    <name evidence="3" type="ORF">HMPREF9623_01686</name>
</gene>
<accession>A0AA36Y3I6</accession>
<feature type="transmembrane region" description="Helical" evidence="1">
    <location>
        <begin position="302"/>
        <end position="325"/>
    </location>
</feature>
<keyword evidence="1" id="KW-0812">Transmembrane</keyword>
<feature type="transmembrane region" description="Helical" evidence="1">
    <location>
        <begin position="55"/>
        <end position="75"/>
    </location>
</feature>
<keyword evidence="1" id="KW-1133">Transmembrane helix</keyword>
<reference evidence="3 4" key="1">
    <citation type="submission" date="2011-10" db="EMBL/GenBank/DDBJ databases">
        <title>The Genome Sequence of Lachnospiraceae bacterium ACC2.</title>
        <authorList>
            <consortium name="The Broad Institute Genome Sequencing Platform"/>
            <person name="Earl A."/>
            <person name="Ward D."/>
            <person name="Feldgarden M."/>
            <person name="Gevers D."/>
            <person name="Sizova M."/>
            <person name="Hazen A."/>
            <person name="Epstein S."/>
            <person name="Young S.K."/>
            <person name="Zeng Q."/>
            <person name="Gargeya S."/>
            <person name="Fitzgerald M."/>
            <person name="Haas B."/>
            <person name="Abouelleil A."/>
            <person name="Alvarado L."/>
            <person name="Arachchi H.M."/>
            <person name="Berlin A."/>
            <person name="Brown A."/>
            <person name="Chapman S.B."/>
            <person name="Chen Z."/>
            <person name="Dunbar C."/>
            <person name="Freedman E."/>
            <person name="Gearin G."/>
            <person name="Goldberg J."/>
            <person name="Griggs A."/>
            <person name="Gujja S."/>
            <person name="Heiman D."/>
            <person name="Howarth C."/>
            <person name="Larson L."/>
            <person name="Lui A."/>
            <person name="MacDonald P.J.P."/>
            <person name="Montmayeur A."/>
            <person name="Murphy C."/>
            <person name="Neiman D."/>
            <person name="Pearson M."/>
            <person name="Priest M."/>
            <person name="Roberts A."/>
            <person name="Saif S."/>
            <person name="Shea T."/>
            <person name="Shenoy N."/>
            <person name="Sisk P."/>
            <person name="Stolte C."/>
            <person name="Sykes S."/>
            <person name="Wortman J."/>
            <person name="Nusbaum C."/>
            <person name="Birren B."/>
        </authorList>
    </citation>
    <scope>NUCLEOTIDE SEQUENCE [LARGE SCALE GENOMIC DNA]</scope>
    <source>
        <strain evidence="3 4">ACC2</strain>
    </source>
</reference>
<proteinExistence type="predicted"/>
<keyword evidence="4" id="KW-1185">Reference proteome</keyword>
<feature type="transmembrane region" description="Helical" evidence="1">
    <location>
        <begin position="95"/>
        <end position="126"/>
    </location>
</feature>
<feature type="transmembrane region" description="Helical" evidence="1">
    <location>
        <begin position="387"/>
        <end position="414"/>
    </location>
</feature>
<evidence type="ECO:0000259" key="2">
    <source>
        <dbReference type="Pfam" id="PF07158"/>
    </source>
</evidence>
<comment type="caution">
    <text evidence="3">The sequence shown here is derived from an EMBL/GenBank/DDBJ whole genome shotgun (WGS) entry which is preliminary data.</text>
</comment>
<feature type="transmembrane region" description="Helical" evidence="1">
    <location>
        <begin position="345"/>
        <end position="375"/>
    </location>
</feature>